<dbReference type="EMBL" id="DTOZ01000082">
    <property type="protein sequence ID" value="HGE78011.1"/>
    <property type="molecule type" value="Genomic_DNA"/>
</dbReference>
<accession>A0A7V3VTP5</accession>
<organism evidence="1">
    <name type="scientific">candidate division WOR-3 bacterium</name>
    <dbReference type="NCBI Taxonomy" id="2052148"/>
    <lineage>
        <taxon>Bacteria</taxon>
        <taxon>Bacteria division WOR-3</taxon>
    </lineage>
</organism>
<protein>
    <submittedName>
        <fullName evidence="1">Uncharacterized protein</fullName>
    </submittedName>
</protein>
<sequence>MLGKVIFEYDERLNIVFTEDHWEIKTKEDVDEFFAEYQKYFQKLGKKVYMVSNIDNLLVHSEVADYYGEVAKNTVAIYLLGFARWGTKDWARMTVRTTSLKARFPPNIYNTKEEAIKAIERQKIERERKEGEKGGLWNI</sequence>
<name>A0A7V3VTP5_UNCW3</name>
<dbReference type="AlphaFoldDB" id="A0A7V3VTP5"/>
<gene>
    <name evidence="1" type="ORF">ENX68_03300</name>
</gene>
<proteinExistence type="predicted"/>
<comment type="caution">
    <text evidence="1">The sequence shown here is derived from an EMBL/GenBank/DDBJ whole genome shotgun (WGS) entry which is preliminary data.</text>
</comment>
<evidence type="ECO:0000313" key="1">
    <source>
        <dbReference type="EMBL" id="HGE78011.1"/>
    </source>
</evidence>
<reference evidence="1" key="1">
    <citation type="journal article" date="2020" name="mSystems">
        <title>Genome- and Community-Level Interaction Insights into Carbon Utilization and Element Cycling Functions of Hydrothermarchaeota in Hydrothermal Sediment.</title>
        <authorList>
            <person name="Zhou Z."/>
            <person name="Liu Y."/>
            <person name="Xu W."/>
            <person name="Pan J."/>
            <person name="Luo Z.H."/>
            <person name="Li M."/>
        </authorList>
    </citation>
    <scope>NUCLEOTIDE SEQUENCE [LARGE SCALE GENOMIC DNA]</scope>
    <source>
        <strain evidence="1">SpSt-961</strain>
    </source>
</reference>